<evidence type="ECO:0000256" key="1">
    <source>
        <dbReference type="SAM" id="Phobius"/>
    </source>
</evidence>
<feature type="transmembrane region" description="Helical" evidence="1">
    <location>
        <begin position="74"/>
        <end position="93"/>
    </location>
</feature>
<name>A0A449D9K2_9MICO</name>
<feature type="transmembrane region" description="Helical" evidence="1">
    <location>
        <begin position="222"/>
        <end position="244"/>
    </location>
</feature>
<dbReference type="EMBL" id="CAACXN010000015">
    <property type="protein sequence ID" value="VEW14248.1"/>
    <property type="molecule type" value="Genomic_DNA"/>
</dbReference>
<reference evidence="2 3" key="1">
    <citation type="submission" date="2019-02" db="EMBL/GenBank/DDBJ databases">
        <authorList>
            <consortium name="Pathogen Informatics"/>
        </authorList>
    </citation>
    <scope>NUCLEOTIDE SEQUENCE [LARGE SCALE GENOMIC DNA]</scope>
    <source>
        <strain evidence="2 3">3012STDY7078520</strain>
    </source>
</reference>
<feature type="transmembrane region" description="Helical" evidence="1">
    <location>
        <begin position="20"/>
        <end position="42"/>
    </location>
</feature>
<dbReference type="AlphaFoldDB" id="A0A449D9K2"/>
<keyword evidence="1" id="KW-0472">Membrane</keyword>
<protein>
    <submittedName>
        <fullName evidence="2">ABC-2 family transporter protein</fullName>
    </submittedName>
</protein>
<sequence length="253" mass="26491">MSLILASARVETRRLTRSGLFIGLLAVFAFFGLSGPALALYMPEILGAAAGTEQLTIEAADARPEDGIALFNQSAMQLGLILAVAVAITSLNWDARPGSSIFYRTRVRHLARLTVPRLAIGWIAVIASYTVALLLAAGLTVMFLGPIETELIVTVGITSTIYLVMAMSIGYLIMVLTRRTAAAIAAATVLMLLLPLLSSIDALTPWAPTTLLATPGLGLADLAAPLLSAVAVSAACVVTASFVANRQSLRRDA</sequence>
<accession>A0A449D9K2</accession>
<feature type="transmembrane region" description="Helical" evidence="1">
    <location>
        <begin position="181"/>
        <end position="202"/>
    </location>
</feature>
<evidence type="ECO:0000313" key="3">
    <source>
        <dbReference type="Proteomes" id="UP000386281"/>
    </source>
</evidence>
<proteinExistence type="predicted"/>
<evidence type="ECO:0000313" key="2">
    <source>
        <dbReference type="EMBL" id="VEW14248.1"/>
    </source>
</evidence>
<keyword evidence="1" id="KW-1133">Transmembrane helix</keyword>
<dbReference type="Proteomes" id="UP000386281">
    <property type="component" value="Unassembled WGS sequence"/>
</dbReference>
<feature type="transmembrane region" description="Helical" evidence="1">
    <location>
        <begin position="114"/>
        <end position="145"/>
    </location>
</feature>
<keyword evidence="1" id="KW-0812">Transmembrane</keyword>
<dbReference type="RefSeq" id="WP_190247098.1">
    <property type="nucleotide sequence ID" value="NZ_CAACXN010000015.1"/>
</dbReference>
<organism evidence="2 3">
    <name type="scientific">Brevibacterium casei</name>
    <dbReference type="NCBI Taxonomy" id="33889"/>
    <lineage>
        <taxon>Bacteria</taxon>
        <taxon>Bacillati</taxon>
        <taxon>Actinomycetota</taxon>
        <taxon>Actinomycetes</taxon>
        <taxon>Micrococcales</taxon>
        <taxon>Brevibacteriaceae</taxon>
        <taxon>Brevibacterium</taxon>
    </lineage>
</organism>
<feature type="transmembrane region" description="Helical" evidence="1">
    <location>
        <begin position="151"/>
        <end position="174"/>
    </location>
</feature>
<gene>
    <name evidence="2" type="ORF">NCTC12391_02394</name>
</gene>